<feature type="transmembrane region" description="Helical" evidence="2">
    <location>
        <begin position="252"/>
        <end position="273"/>
    </location>
</feature>
<reference evidence="3 4" key="1">
    <citation type="journal article" date="2019" name="New Phytol.">
        <title>Comparative genomics reveals unique wood-decay strategies and fruiting body development in the Schizophyllaceae.</title>
        <authorList>
            <person name="Almasi E."/>
            <person name="Sahu N."/>
            <person name="Krizsan K."/>
            <person name="Balint B."/>
            <person name="Kovacs G.M."/>
            <person name="Kiss B."/>
            <person name="Cseklye J."/>
            <person name="Drula E."/>
            <person name="Henrissat B."/>
            <person name="Nagy I."/>
            <person name="Chovatia M."/>
            <person name="Adam C."/>
            <person name="LaButti K."/>
            <person name="Lipzen A."/>
            <person name="Riley R."/>
            <person name="Grigoriev I.V."/>
            <person name="Nagy L.G."/>
        </authorList>
    </citation>
    <scope>NUCLEOTIDE SEQUENCE [LARGE SCALE GENOMIC DNA]</scope>
    <source>
        <strain evidence="3 4">NL-1724</strain>
    </source>
</reference>
<organism evidence="3 4">
    <name type="scientific">Schizophyllum amplum</name>
    <dbReference type="NCBI Taxonomy" id="97359"/>
    <lineage>
        <taxon>Eukaryota</taxon>
        <taxon>Fungi</taxon>
        <taxon>Dikarya</taxon>
        <taxon>Basidiomycota</taxon>
        <taxon>Agaricomycotina</taxon>
        <taxon>Agaricomycetes</taxon>
        <taxon>Agaricomycetidae</taxon>
        <taxon>Agaricales</taxon>
        <taxon>Schizophyllaceae</taxon>
        <taxon>Schizophyllum</taxon>
    </lineage>
</organism>
<feature type="transmembrane region" description="Helical" evidence="2">
    <location>
        <begin position="99"/>
        <end position="117"/>
    </location>
</feature>
<dbReference type="AlphaFoldDB" id="A0A550CPZ0"/>
<keyword evidence="4" id="KW-1185">Reference proteome</keyword>
<keyword evidence="2" id="KW-0812">Transmembrane</keyword>
<dbReference type="Proteomes" id="UP000320762">
    <property type="component" value="Unassembled WGS sequence"/>
</dbReference>
<feature type="region of interest" description="Disordered" evidence="1">
    <location>
        <begin position="297"/>
        <end position="336"/>
    </location>
</feature>
<dbReference type="EMBL" id="VDMD01000003">
    <property type="protein sequence ID" value="TRM66866.1"/>
    <property type="molecule type" value="Genomic_DNA"/>
</dbReference>
<feature type="transmembrane region" description="Helical" evidence="2">
    <location>
        <begin position="205"/>
        <end position="225"/>
    </location>
</feature>
<feature type="transmembrane region" description="Helical" evidence="2">
    <location>
        <begin position="167"/>
        <end position="185"/>
    </location>
</feature>
<dbReference type="PANTHER" id="PTHR37992">
    <property type="entry name" value="EXPRESSED PROTEIN"/>
    <property type="match status" value="1"/>
</dbReference>
<evidence type="ECO:0000313" key="4">
    <source>
        <dbReference type="Proteomes" id="UP000320762"/>
    </source>
</evidence>
<dbReference type="STRING" id="97359.A0A550CPZ0"/>
<feature type="transmembrane region" description="Helical" evidence="2">
    <location>
        <begin position="24"/>
        <end position="44"/>
    </location>
</feature>
<evidence type="ECO:0000256" key="1">
    <source>
        <dbReference type="SAM" id="MobiDB-lite"/>
    </source>
</evidence>
<keyword evidence="2" id="KW-0472">Membrane</keyword>
<dbReference type="InterPro" id="IPR013920">
    <property type="entry name" value="DUF1774_fun"/>
</dbReference>
<feature type="transmembrane region" description="Helical" evidence="2">
    <location>
        <begin position="64"/>
        <end position="87"/>
    </location>
</feature>
<name>A0A550CPZ0_9AGAR</name>
<protein>
    <submittedName>
        <fullName evidence="3">Uncharacterized protein</fullName>
    </submittedName>
</protein>
<comment type="caution">
    <text evidence="3">The sequence shown here is derived from an EMBL/GenBank/DDBJ whole genome shotgun (WGS) entry which is preliminary data.</text>
</comment>
<evidence type="ECO:0000313" key="3">
    <source>
        <dbReference type="EMBL" id="TRM66866.1"/>
    </source>
</evidence>
<dbReference type="OrthoDB" id="3342455at2759"/>
<keyword evidence="2" id="KW-1133">Transmembrane helix</keyword>
<dbReference type="PANTHER" id="PTHR37992:SF1">
    <property type="entry name" value="DUF1774-DOMAIN-CONTAINING PROTEIN"/>
    <property type="match status" value="1"/>
</dbReference>
<gene>
    <name evidence="3" type="ORF">BD626DRAFT_484056</name>
</gene>
<feature type="transmembrane region" description="Helical" evidence="2">
    <location>
        <begin position="230"/>
        <end position="246"/>
    </location>
</feature>
<accession>A0A550CPZ0</accession>
<feature type="transmembrane region" description="Helical" evidence="2">
    <location>
        <begin position="123"/>
        <end position="146"/>
    </location>
</feature>
<proteinExistence type="predicted"/>
<feature type="compositionally biased region" description="Basic and acidic residues" evidence="1">
    <location>
        <begin position="316"/>
        <end position="330"/>
    </location>
</feature>
<evidence type="ECO:0000256" key="2">
    <source>
        <dbReference type="SAM" id="Phobius"/>
    </source>
</evidence>
<sequence length="336" mass="37145">MDELPIDFDHPAVRDYLALVRLQVLTPLSLLINIATVIICAFVVNPSLSTVSREYPTAVSPRPAVVAVYFAALYVGQIGYCLLLVLARKPETKATLIKGVGFPLVLANWIMAFWAISWVLRGFIAATVFQGLLILLLLYSNINLLVYHAPTTKRPLDIALIHAPVRFFLVWPLMLMFAESLFLALGMYKPSNPYGYPQPEMPMSYVWPAFGVVLGTNFLGLLVVVLRRDIVWAVASTWLCVALWAEPGKSDYIQITAIIFTALHPLALVLAYVHHYFFRGGREGHVRLEGEEAALDRYSPNNASGERGNGAGPRRGNGEGEAPRGPREVDAQAVWG</sequence>